<dbReference type="AlphaFoldDB" id="A0A518CR29"/>
<feature type="compositionally biased region" description="Pro residues" evidence="1">
    <location>
        <begin position="85"/>
        <end position="97"/>
    </location>
</feature>
<keyword evidence="4" id="KW-1185">Reference proteome</keyword>
<dbReference type="InterPro" id="IPR007419">
    <property type="entry name" value="BFD-like_2Fe2S-bd_dom"/>
</dbReference>
<dbReference type="Proteomes" id="UP000317178">
    <property type="component" value="Chromosome"/>
</dbReference>
<proteinExistence type="predicted"/>
<protein>
    <submittedName>
        <fullName evidence="3">Bacterioferritin-associated ferredoxin</fullName>
    </submittedName>
</protein>
<accession>A0A518CR29</accession>
<dbReference type="InterPro" id="IPR041854">
    <property type="entry name" value="BFD-like_2Fe2S-bd_dom_sf"/>
</dbReference>
<reference evidence="3 4" key="1">
    <citation type="submission" date="2019-02" db="EMBL/GenBank/DDBJ databases">
        <title>Deep-cultivation of Planctomycetes and their phenomic and genomic characterization uncovers novel biology.</title>
        <authorList>
            <person name="Wiegand S."/>
            <person name="Jogler M."/>
            <person name="Boedeker C."/>
            <person name="Pinto D."/>
            <person name="Vollmers J."/>
            <person name="Rivas-Marin E."/>
            <person name="Kohn T."/>
            <person name="Peeters S.H."/>
            <person name="Heuer A."/>
            <person name="Rast P."/>
            <person name="Oberbeckmann S."/>
            <person name="Bunk B."/>
            <person name="Jeske O."/>
            <person name="Meyerdierks A."/>
            <person name="Storesund J.E."/>
            <person name="Kallscheuer N."/>
            <person name="Luecker S."/>
            <person name="Lage O.M."/>
            <person name="Pohl T."/>
            <person name="Merkel B.J."/>
            <person name="Hornburger P."/>
            <person name="Mueller R.-W."/>
            <person name="Bruemmer F."/>
            <person name="Labrenz M."/>
            <person name="Spormann A.M."/>
            <person name="Op den Camp H."/>
            <person name="Overmann J."/>
            <person name="Amann R."/>
            <person name="Jetten M.S.M."/>
            <person name="Mascher T."/>
            <person name="Medema M.H."/>
            <person name="Devos D.P."/>
            <person name="Kaster A.-K."/>
            <person name="Ovreas L."/>
            <person name="Rohde M."/>
            <person name="Galperin M.Y."/>
            <person name="Jogler C."/>
        </authorList>
    </citation>
    <scope>NUCLEOTIDE SEQUENCE [LARGE SCALE GENOMIC DNA]</scope>
    <source>
        <strain evidence="3 4">Pla110</strain>
    </source>
</reference>
<dbReference type="RefSeq" id="WP_144997210.1">
    <property type="nucleotide sequence ID" value="NZ_CP036281.1"/>
</dbReference>
<evidence type="ECO:0000313" key="3">
    <source>
        <dbReference type="EMBL" id="QDU81668.1"/>
    </source>
</evidence>
<dbReference type="EMBL" id="CP036281">
    <property type="protein sequence ID" value="QDU81668.1"/>
    <property type="molecule type" value="Genomic_DNA"/>
</dbReference>
<evidence type="ECO:0000313" key="4">
    <source>
        <dbReference type="Proteomes" id="UP000317178"/>
    </source>
</evidence>
<evidence type="ECO:0000259" key="2">
    <source>
        <dbReference type="Pfam" id="PF04324"/>
    </source>
</evidence>
<sequence>MKPDDHVCLCFHISRRKIENYIRIYQPKRASQVSECGGAGSGCGWCIPFLKRYFEQAQSGQGVDDLTAEEYAQARGQYIHSGKGTPPPGATPPPQNC</sequence>
<evidence type="ECO:0000256" key="1">
    <source>
        <dbReference type="SAM" id="MobiDB-lite"/>
    </source>
</evidence>
<dbReference type="KEGG" id="plon:Pla110_34120"/>
<feature type="domain" description="BFD-like [2Fe-2S]-binding" evidence="2">
    <location>
        <begin position="7"/>
        <end position="55"/>
    </location>
</feature>
<dbReference type="OrthoDB" id="278622at2"/>
<dbReference type="Gene3D" id="1.10.10.1100">
    <property type="entry name" value="BFD-like [2Fe-2S]-binding domain"/>
    <property type="match status" value="1"/>
</dbReference>
<dbReference type="Pfam" id="PF04324">
    <property type="entry name" value="Fer2_BFD"/>
    <property type="match status" value="1"/>
</dbReference>
<name>A0A518CR29_9PLAN</name>
<organism evidence="3 4">
    <name type="scientific">Polystyrenella longa</name>
    <dbReference type="NCBI Taxonomy" id="2528007"/>
    <lineage>
        <taxon>Bacteria</taxon>
        <taxon>Pseudomonadati</taxon>
        <taxon>Planctomycetota</taxon>
        <taxon>Planctomycetia</taxon>
        <taxon>Planctomycetales</taxon>
        <taxon>Planctomycetaceae</taxon>
        <taxon>Polystyrenella</taxon>
    </lineage>
</organism>
<gene>
    <name evidence="3" type="ORF">Pla110_34120</name>
</gene>
<feature type="region of interest" description="Disordered" evidence="1">
    <location>
        <begin position="75"/>
        <end position="97"/>
    </location>
</feature>